<sequence length="278" mass="30875">MCPLCGTALKGSRPNSLICANRHCFDLSKPGYVHLLARPARPTKYGQQLFESRLAICRSGFFHGIVERIHKIITYQMGNIRTEGIHILDAGCGEGSLLAELTTGLNHTSDGDVLGVGMDIAKAGIRIASREYPGLIWCVADLARSPFMDKAFDVILNILSPSNYSEFSRMLDDDGILIKIAPGSEYLKELRTLFFGQSGKQAYSNQHVVTHFCRHFNLIDKQHVQYRKRLDQTLLTHLINMTPLSWGATEGNLQQALQSGISFVTVDATILVGKKQIR</sequence>
<dbReference type="Pfam" id="PF13649">
    <property type="entry name" value="Methyltransf_25"/>
    <property type="match status" value="1"/>
</dbReference>
<gene>
    <name evidence="5" type="ORF">BAA01_06040</name>
</gene>
<evidence type="ECO:0000256" key="2">
    <source>
        <dbReference type="PIRSR" id="PIRSR018249-2"/>
    </source>
</evidence>
<dbReference type="Proteomes" id="UP000196475">
    <property type="component" value="Unassembled WGS sequence"/>
</dbReference>
<dbReference type="InterPro" id="IPR029063">
    <property type="entry name" value="SAM-dependent_MTases_sf"/>
</dbReference>
<dbReference type="SUPFAM" id="SSF53335">
    <property type="entry name" value="S-adenosyl-L-methionine-dependent methyltransferases"/>
    <property type="match status" value="1"/>
</dbReference>
<feature type="binding site" evidence="2">
    <location>
        <position position="186"/>
    </location>
    <ligand>
        <name>S-adenosyl-L-methionine</name>
        <dbReference type="ChEBI" id="CHEBI:59789"/>
    </ligand>
</feature>
<dbReference type="Pfam" id="PF21302">
    <property type="entry name" value="Zn_ribbon_RlmA"/>
    <property type="match status" value="1"/>
</dbReference>
<dbReference type="GO" id="GO:0046872">
    <property type="term" value="F:metal ion binding"/>
    <property type="evidence" value="ECO:0007669"/>
    <property type="project" value="UniProtKB-KW"/>
</dbReference>
<feature type="binding site" evidence="1">
    <location>
        <position position="5"/>
    </location>
    <ligand>
        <name>Zn(2+)</name>
        <dbReference type="ChEBI" id="CHEBI:29105"/>
    </ligand>
</feature>
<reference evidence="6" key="1">
    <citation type="submission" date="2016-06" db="EMBL/GenBank/DDBJ databases">
        <authorList>
            <person name="Nascimento L."/>
            <person name="Pereira R.V."/>
            <person name="Martins L.F."/>
            <person name="Quaggio R.B."/>
            <person name="Silva A.M."/>
            <person name="Setubal J.C."/>
        </authorList>
    </citation>
    <scope>NUCLEOTIDE SEQUENCE [LARGE SCALE GENOMIC DNA]</scope>
</reference>
<keyword evidence="1" id="KW-0862">Zinc</keyword>
<feature type="binding site" evidence="2">
    <location>
        <position position="62"/>
    </location>
    <ligand>
        <name>S-adenosyl-L-methionine</name>
        <dbReference type="ChEBI" id="CHEBI:59789"/>
    </ligand>
</feature>
<evidence type="ECO:0000259" key="4">
    <source>
        <dbReference type="Pfam" id="PF21302"/>
    </source>
</evidence>
<dbReference type="InterPro" id="IPR016718">
    <property type="entry name" value="rRNA_m1G-MeTrfase_A_prd"/>
</dbReference>
<accession>A0A1Y3PEX0</accession>
<evidence type="ECO:0000313" key="6">
    <source>
        <dbReference type="Proteomes" id="UP000196475"/>
    </source>
</evidence>
<feature type="binding site" evidence="2">
    <location>
        <begin position="94"/>
        <end position="95"/>
    </location>
    <ligand>
        <name>S-adenosyl-L-methionine</name>
        <dbReference type="ChEBI" id="CHEBI:59789"/>
    </ligand>
</feature>
<keyword evidence="1" id="KW-0479">Metal-binding</keyword>
<dbReference type="Gene3D" id="3.40.50.150">
    <property type="entry name" value="Vaccinia Virus protein VP39"/>
    <property type="match status" value="1"/>
</dbReference>
<feature type="domain" description="Methyltransferase" evidence="3">
    <location>
        <begin position="87"/>
        <end position="159"/>
    </location>
</feature>
<evidence type="ECO:0000256" key="1">
    <source>
        <dbReference type="PIRSR" id="PIRSR018249-1"/>
    </source>
</evidence>
<evidence type="ECO:0000313" key="5">
    <source>
        <dbReference type="EMBL" id="OUM84727.1"/>
    </source>
</evidence>
<keyword evidence="2" id="KW-0949">S-adenosyl-L-methionine</keyword>
<dbReference type="CDD" id="cd02440">
    <property type="entry name" value="AdoMet_MTases"/>
    <property type="match status" value="1"/>
</dbReference>
<dbReference type="PIRSF" id="PIRSF018249">
    <property type="entry name" value="MyrA_prd"/>
    <property type="match status" value="1"/>
</dbReference>
<dbReference type="InterPro" id="IPR041698">
    <property type="entry name" value="Methyltransf_25"/>
</dbReference>
<dbReference type="AlphaFoldDB" id="A0A1Y3PEX0"/>
<dbReference type="GO" id="GO:0008168">
    <property type="term" value="F:methyltransferase activity"/>
    <property type="evidence" value="ECO:0007669"/>
    <property type="project" value="InterPro"/>
</dbReference>
<evidence type="ECO:0000259" key="3">
    <source>
        <dbReference type="Pfam" id="PF13649"/>
    </source>
</evidence>
<feature type="domain" description="23S rRNA (guanine(745)-N(1))-methyltransferase N-terminal" evidence="4">
    <location>
        <begin position="2"/>
        <end position="36"/>
    </location>
</feature>
<feature type="binding site" evidence="1">
    <location>
        <position position="23"/>
    </location>
    <ligand>
        <name>Zn(2+)</name>
        <dbReference type="ChEBI" id="CHEBI:29105"/>
    </ligand>
</feature>
<dbReference type="EMBL" id="LZRT01000121">
    <property type="protein sequence ID" value="OUM84727.1"/>
    <property type="molecule type" value="Genomic_DNA"/>
</dbReference>
<name>A0A1Y3PEX0_9BACI</name>
<organism evidence="5 6">
    <name type="scientific">Bacillus thermozeamaize</name>
    <dbReference type="NCBI Taxonomy" id="230954"/>
    <lineage>
        <taxon>Bacteria</taxon>
        <taxon>Bacillati</taxon>
        <taxon>Bacillota</taxon>
        <taxon>Bacilli</taxon>
        <taxon>Bacillales</taxon>
        <taxon>Bacillaceae</taxon>
        <taxon>Bacillus</taxon>
    </lineage>
</organism>
<comment type="caution">
    <text evidence="5">The sequence shown here is derived from an EMBL/GenBank/DDBJ whole genome shotgun (WGS) entry which is preliminary data.</text>
</comment>
<proteinExistence type="predicted"/>
<dbReference type="InterPro" id="IPR048647">
    <property type="entry name" value="RlmA_N"/>
</dbReference>
<protein>
    <submittedName>
        <fullName evidence="5">Uncharacterized protein</fullName>
    </submittedName>
</protein>
<feature type="binding site" evidence="1">
    <location>
        <position position="19"/>
    </location>
    <ligand>
        <name>Zn(2+)</name>
        <dbReference type="ChEBI" id="CHEBI:29105"/>
    </ligand>
</feature>
<feature type="binding site" evidence="1">
    <location>
        <position position="2"/>
    </location>
    <ligand>
        <name>Zn(2+)</name>
        <dbReference type="ChEBI" id="CHEBI:29105"/>
    </ligand>
</feature>